<dbReference type="Gene3D" id="3.40.50.880">
    <property type="match status" value="1"/>
</dbReference>
<dbReference type="InterPro" id="IPR052158">
    <property type="entry name" value="INH-QAR"/>
</dbReference>
<dbReference type="GeneID" id="83015894"/>
<dbReference type="RefSeq" id="WP_117895251.1">
    <property type="nucleotide sequence ID" value="NZ_CABJCV010000013.1"/>
</dbReference>
<proteinExistence type="predicted"/>
<dbReference type="EMBL" id="QRUP01000013">
    <property type="protein sequence ID" value="RGR73055.1"/>
    <property type="molecule type" value="Genomic_DNA"/>
</dbReference>
<reference evidence="2 3" key="1">
    <citation type="submission" date="2018-08" db="EMBL/GenBank/DDBJ databases">
        <title>A genome reference for cultivated species of the human gut microbiota.</title>
        <authorList>
            <person name="Zou Y."/>
            <person name="Xue W."/>
            <person name="Luo G."/>
        </authorList>
    </citation>
    <scope>NUCLEOTIDE SEQUENCE [LARGE SCALE GENOMIC DNA]</scope>
    <source>
        <strain evidence="2 3">AF24-29</strain>
    </source>
</reference>
<dbReference type="PANTHER" id="PTHR43130">
    <property type="entry name" value="ARAC-FAMILY TRANSCRIPTIONAL REGULATOR"/>
    <property type="match status" value="1"/>
</dbReference>
<dbReference type="SUPFAM" id="SSF52317">
    <property type="entry name" value="Class I glutamine amidotransferase-like"/>
    <property type="match status" value="1"/>
</dbReference>
<dbReference type="Proteomes" id="UP000284178">
    <property type="component" value="Unassembled WGS sequence"/>
</dbReference>
<accession>A0A412FY05</accession>
<dbReference type="InterPro" id="IPR029062">
    <property type="entry name" value="Class_I_gatase-like"/>
</dbReference>
<dbReference type="PANTHER" id="PTHR43130:SF3">
    <property type="entry name" value="HTH-TYPE TRANSCRIPTIONAL REGULATOR RV1931C"/>
    <property type="match status" value="1"/>
</dbReference>
<comment type="caution">
    <text evidence="2">The sequence shown here is derived from an EMBL/GenBank/DDBJ whole genome shotgun (WGS) entry which is preliminary data.</text>
</comment>
<evidence type="ECO:0000313" key="3">
    <source>
        <dbReference type="Proteomes" id="UP000284178"/>
    </source>
</evidence>
<dbReference type="AlphaFoldDB" id="A0A412FY05"/>
<organism evidence="2 3">
    <name type="scientific">Holdemania filiformis</name>
    <dbReference type="NCBI Taxonomy" id="61171"/>
    <lineage>
        <taxon>Bacteria</taxon>
        <taxon>Bacillati</taxon>
        <taxon>Bacillota</taxon>
        <taxon>Erysipelotrichia</taxon>
        <taxon>Erysipelotrichales</taxon>
        <taxon>Erysipelotrichaceae</taxon>
        <taxon>Holdemania</taxon>
    </lineage>
</organism>
<evidence type="ECO:0000259" key="1">
    <source>
        <dbReference type="Pfam" id="PF01965"/>
    </source>
</evidence>
<feature type="domain" description="DJ-1/PfpI" evidence="1">
    <location>
        <begin position="3"/>
        <end position="167"/>
    </location>
</feature>
<name>A0A412FY05_9FIRM</name>
<protein>
    <submittedName>
        <fullName evidence="2">4-methyl-5(B-hydroxyethyl)-thiazole monophosphate biosynthesis protein</fullName>
    </submittedName>
</protein>
<evidence type="ECO:0000313" key="2">
    <source>
        <dbReference type="EMBL" id="RGR73055.1"/>
    </source>
</evidence>
<gene>
    <name evidence="2" type="ORF">DWY25_10850</name>
</gene>
<keyword evidence="3" id="KW-1185">Reference proteome</keyword>
<dbReference type="Pfam" id="PF01965">
    <property type="entry name" value="DJ-1_PfpI"/>
    <property type="match status" value="1"/>
</dbReference>
<sequence>MKKTAVMIYRAFCMQEISCLADWLAGLGKPMIVCAADHQPVKTEEGFTVLPEFSYDEVNLDEIDCLILPGISEFPEVLKDQCQLDFLARFKERPDILIASISVSPVLLAAAGLLEGICYCGGFYQEVLDDLPFMEKENFRFEPIVVEGNIMTAFGGAFREFALAVMEKLGFEVPADTFGPLAENWTRDKLNFTMESEVEKTYWKNALAMLKRECPQFFEKRG</sequence>
<dbReference type="InterPro" id="IPR002818">
    <property type="entry name" value="DJ-1/PfpI"/>
</dbReference>